<keyword evidence="3" id="KW-1185">Reference proteome</keyword>
<sequence>MEHNYSLSPEIEKARLLSIKNNNCLDASIPGILPPSILQYTPFVKVIVSTHSTVSPEQSFDIHTGLLAFYSPYFLTRLVSDPPVVHVEEEVPNVVDTVYSWLYTSVLFDHDGTIDEALPGQLLAEIWKWADKHEMPALMNRVCDVFFERMEIANLMRLGDAKDTDGLNEVVDIMVRALEEGSLLQKVYEDVTCALAVRDRFMVSTGLGVVQQHLKFWTGEGGEGKDSVIGGGVVSLLNEFDAEEDTGAFESQKGLLRLHKCAYHKHPDGVKCPEE</sequence>
<gene>
    <name evidence="2" type="ORF">AAFC00_007169</name>
</gene>
<reference evidence="2 3" key="1">
    <citation type="submission" date="2024-07" db="EMBL/GenBank/DDBJ databases">
        <title>Draft sequence of the Neodothiora populina.</title>
        <authorList>
            <person name="Drown D.D."/>
            <person name="Schuette U.S."/>
            <person name="Buechlein A.B."/>
            <person name="Rusch D.R."/>
            <person name="Winton L.W."/>
            <person name="Adams G.A."/>
        </authorList>
    </citation>
    <scope>NUCLEOTIDE SEQUENCE [LARGE SCALE GENOMIC DNA]</scope>
    <source>
        <strain evidence="2 3">CPC 39397</strain>
    </source>
</reference>
<evidence type="ECO:0000313" key="3">
    <source>
        <dbReference type="Proteomes" id="UP001562354"/>
    </source>
</evidence>
<name>A0ABR3PHF3_9PEZI</name>
<organism evidence="2 3">
    <name type="scientific">Neodothiora populina</name>
    <dbReference type="NCBI Taxonomy" id="2781224"/>
    <lineage>
        <taxon>Eukaryota</taxon>
        <taxon>Fungi</taxon>
        <taxon>Dikarya</taxon>
        <taxon>Ascomycota</taxon>
        <taxon>Pezizomycotina</taxon>
        <taxon>Dothideomycetes</taxon>
        <taxon>Dothideomycetidae</taxon>
        <taxon>Dothideales</taxon>
        <taxon>Dothioraceae</taxon>
        <taxon>Neodothiora</taxon>
    </lineage>
</organism>
<evidence type="ECO:0000313" key="2">
    <source>
        <dbReference type="EMBL" id="KAL1305563.1"/>
    </source>
</evidence>
<dbReference type="Gene3D" id="3.30.710.10">
    <property type="entry name" value="Potassium Channel Kv1.1, Chain A"/>
    <property type="match status" value="1"/>
</dbReference>
<comment type="caution">
    <text evidence="2">The sequence shown here is derived from an EMBL/GenBank/DDBJ whole genome shotgun (WGS) entry which is preliminary data.</text>
</comment>
<dbReference type="GeneID" id="95980868"/>
<proteinExistence type="predicted"/>
<accession>A0ABR3PHF3</accession>
<protein>
    <recommendedName>
        <fullName evidence="1">BTB domain-containing protein</fullName>
    </recommendedName>
</protein>
<dbReference type="InterPro" id="IPR000210">
    <property type="entry name" value="BTB/POZ_dom"/>
</dbReference>
<dbReference type="SUPFAM" id="SSF54695">
    <property type="entry name" value="POZ domain"/>
    <property type="match status" value="1"/>
</dbReference>
<evidence type="ECO:0000259" key="1">
    <source>
        <dbReference type="PROSITE" id="PS50097"/>
    </source>
</evidence>
<dbReference type="Proteomes" id="UP001562354">
    <property type="component" value="Unassembled WGS sequence"/>
</dbReference>
<dbReference type="RefSeq" id="XP_069201836.1">
    <property type="nucleotide sequence ID" value="XM_069347234.1"/>
</dbReference>
<dbReference type="InterPro" id="IPR011333">
    <property type="entry name" value="SKP1/BTB/POZ_sf"/>
</dbReference>
<dbReference type="EMBL" id="JBFMKM010000006">
    <property type="protein sequence ID" value="KAL1305563.1"/>
    <property type="molecule type" value="Genomic_DNA"/>
</dbReference>
<feature type="domain" description="BTB" evidence="1">
    <location>
        <begin position="44"/>
        <end position="111"/>
    </location>
</feature>
<dbReference type="PROSITE" id="PS50097">
    <property type="entry name" value="BTB"/>
    <property type="match status" value="1"/>
</dbReference>